<dbReference type="Proteomes" id="UP000256650">
    <property type="component" value="Unassembled WGS sequence"/>
</dbReference>
<keyword evidence="2" id="KW-1185">Reference proteome</keyword>
<dbReference type="EMBL" id="NXLS01000003">
    <property type="protein sequence ID" value="RDU63443.1"/>
    <property type="molecule type" value="Genomic_DNA"/>
</dbReference>
<gene>
    <name evidence="1" type="ORF">CQA43_04725</name>
</gene>
<sequence length="116" mass="13329">MRQVVGGAYAQQVIKKQYGVVDNFGNNIYYTAYYQVELEAGDSAYFNLGSDYYAAIAATYNFKTNKVTSEVVKINKYNSSNVKTLDFQNNVIDRIKNYNAVGSWIRQDKINIKYFK</sequence>
<reference evidence="1 2" key="1">
    <citation type="submission" date="2018-04" db="EMBL/GenBank/DDBJ databases">
        <title>Novel Campyloabacter and Helicobacter Species and Strains.</title>
        <authorList>
            <person name="Mannion A.J."/>
            <person name="Shen Z."/>
            <person name="Fox J.G."/>
        </authorList>
    </citation>
    <scope>NUCLEOTIDE SEQUENCE [LARGE SCALE GENOMIC DNA]</scope>
    <source>
        <strain evidence="1 2">MIT 99-5101</strain>
    </source>
</reference>
<evidence type="ECO:0000313" key="1">
    <source>
        <dbReference type="EMBL" id="RDU63443.1"/>
    </source>
</evidence>
<evidence type="ECO:0000313" key="2">
    <source>
        <dbReference type="Proteomes" id="UP000256650"/>
    </source>
</evidence>
<name>A0A3D8IDZ8_9HELI</name>
<proteinExistence type="predicted"/>
<accession>A0A3D8IDZ8</accession>
<dbReference type="OrthoDB" id="5325392at2"/>
<protein>
    <submittedName>
        <fullName evidence="1">Uncharacterized protein</fullName>
    </submittedName>
</protein>
<dbReference type="AlphaFoldDB" id="A0A3D8IDZ8"/>
<organism evidence="1 2">
    <name type="scientific">Helicobacter ganmani</name>
    <dbReference type="NCBI Taxonomy" id="60246"/>
    <lineage>
        <taxon>Bacteria</taxon>
        <taxon>Pseudomonadati</taxon>
        <taxon>Campylobacterota</taxon>
        <taxon>Epsilonproteobacteria</taxon>
        <taxon>Campylobacterales</taxon>
        <taxon>Helicobacteraceae</taxon>
        <taxon>Helicobacter</taxon>
    </lineage>
</organism>
<comment type="caution">
    <text evidence="1">The sequence shown here is derived from an EMBL/GenBank/DDBJ whole genome shotgun (WGS) entry which is preliminary data.</text>
</comment>